<comment type="caution">
    <text evidence="2">The sequence shown here is derived from an EMBL/GenBank/DDBJ whole genome shotgun (WGS) entry which is preliminary data.</text>
</comment>
<evidence type="ECO:0000313" key="3">
    <source>
        <dbReference type="Proteomes" id="UP000245790"/>
    </source>
</evidence>
<feature type="transmembrane region" description="Helical" evidence="1">
    <location>
        <begin position="21"/>
        <end position="43"/>
    </location>
</feature>
<accession>A0A316G0P5</accession>
<evidence type="ECO:0000256" key="1">
    <source>
        <dbReference type="SAM" id="Phobius"/>
    </source>
</evidence>
<organism evidence="2 3">
    <name type="scientific">Pleionea mediterranea</name>
    <dbReference type="NCBI Taxonomy" id="523701"/>
    <lineage>
        <taxon>Bacteria</taxon>
        <taxon>Pseudomonadati</taxon>
        <taxon>Pseudomonadota</taxon>
        <taxon>Gammaproteobacteria</taxon>
        <taxon>Oceanospirillales</taxon>
        <taxon>Pleioneaceae</taxon>
        <taxon>Pleionea</taxon>
    </lineage>
</organism>
<dbReference type="OrthoDB" id="5653628at2"/>
<reference evidence="2 3" key="1">
    <citation type="submission" date="2018-05" db="EMBL/GenBank/DDBJ databases">
        <title>Genomic Encyclopedia of Type Strains, Phase IV (KMG-IV): sequencing the most valuable type-strain genomes for metagenomic binning, comparative biology and taxonomic classification.</title>
        <authorList>
            <person name="Goeker M."/>
        </authorList>
    </citation>
    <scope>NUCLEOTIDE SEQUENCE [LARGE SCALE GENOMIC DNA]</scope>
    <source>
        <strain evidence="2 3">DSM 25350</strain>
    </source>
</reference>
<keyword evidence="3" id="KW-1185">Reference proteome</keyword>
<dbReference type="AlphaFoldDB" id="A0A316G0P5"/>
<name>A0A316G0P5_9GAMM</name>
<feature type="transmembrane region" description="Helical" evidence="1">
    <location>
        <begin position="145"/>
        <end position="166"/>
    </location>
</feature>
<dbReference type="EMBL" id="QGGU01000001">
    <property type="protein sequence ID" value="PWK54419.1"/>
    <property type="molecule type" value="Genomic_DNA"/>
</dbReference>
<keyword evidence="1" id="KW-0472">Membrane</keyword>
<feature type="transmembrane region" description="Helical" evidence="1">
    <location>
        <begin position="111"/>
        <end position="133"/>
    </location>
</feature>
<protein>
    <submittedName>
        <fullName evidence="2">Uncharacterized protein</fullName>
    </submittedName>
</protein>
<keyword evidence="1" id="KW-0812">Transmembrane</keyword>
<dbReference type="Proteomes" id="UP000245790">
    <property type="component" value="Unassembled WGS sequence"/>
</dbReference>
<gene>
    <name evidence="2" type="ORF">C8D97_101267</name>
</gene>
<evidence type="ECO:0000313" key="2">
    <source>
        <dbReference type="EMBL" id="PWK54419.1"/>
    </source>
</evidence>
<proteinExistence type="predicted"/>
<keyword evidence="1" id="KW-1133">Transmembrane helix</keyword>
<dbReference type="RefSeq" id="WP_109761536.1">
    <property type="nucleotide sequence ID" value="NZ_QGGU01000001.1"/>
</dbReference>
<feature type="transmembrane region" description="Helical" evidence="1">
    <location>
        <begin position="86"/>
        <end position="105"/>
    </location>
</feature>
<feature type="transmembrane region" description="Helical" evidence="1">
    <location>
        <begin position="55"/>
        <end position="74"/>
    </location>
</feature>
<sequence length="168" mass="19129">MLFSELKKLWQITCFQRSPECLQYSRVFLALLLGLICLAQWVAKQQSMPEQQGFLWLYLVVILLLIRVLPFILFNKSERLVQGLTALFGTDLIISLPLLTALMVFDATEKNIILAVLFLLSSTWRLMANTFIYKFSLDIGWIKSAALVFILTVVNIIAVSSIANLLEN</sequence>